<dbReference type="PANTHER" id="PTHR10317">
    <property type="entry name" value="EUKARYOTIC TRANSLATION INITIATION FACTOR 3 SUBUNIT E"/>
    <property type="match status" value="1"/>
</dbReference>
<comment type="similarity">
    <text evidence="4 5">Belongs to the eIF-3 subunit E family.</text>
</comment>
<dbReference type="PROSITE" id="PS50250">
    <property type="entry name" value="PCI"/>
    <property type="match status" value="1"/>
</dbReference>
<feature type="domain" description="PCI" evidence="6">
    <location>
        <begin position="228"/>
        <end position="410"/>
    </location>
</feature>
<evidence type="ECO:0000259" key="6">
    <source>
        <dbReference type="PROSITE" id="PS50250"/>
    </source>
</evidence>
<dbReference type="PIRSF" id="PIRSF016255">
    <property type="entry name" value="eIF3e_su6"/>
    <property type="match status" value="1"/>
</dbReference>
<keyword evidence="1 4" id="KW-0963">Cytoplasm</keyword>
<dbReference type="OMA" id="HERFQIG"/>
<proteinExistence type="inferred from homology"/>
<dbReference type="InterPro" id="IPR036390">
    <property type="entry name" value="WH_DNA-bd_sf"/>
</dbReference>
<protein>
    <recommendedName>
        <fullName evidence="4 5">Eukaryotic translation initiation factor 3 subunit E</fullName>
        <shortName evidence="4">eIF3e</shortName>
    </recommendedName>
    <alternativeName>
        <fullName evidence="4">Eukaryotic translation initiation factor 3 subunit 6</fullName>
    </alternativeName>
</protein>
<comment type="function">
    <text evidence="4">Component of the eukaryotic translation initiation factor 3 (eIF-3) complex, which is involved in protein synthesis of a specialized repertoire of mRNAs and, together with other initiation factors, stimulates binding of mRNA and methionyl-tRNAi to the 40S ribosome. The eIF-3 complex specifically targets and initiates translation of a subset of mRNAs involved in cell proliferation.</text>
</comment>
<dbReference type="FunCoup" id="F2TYT2">
    <property type="interactions" value="1936"/>
</dbReference>
<dbReference type="RefSeq" id="XP_004997713.1">
    <property type="nucleotide sequence ID" value="XM_004997656.1"/>
</dbReference>
<comment type="subcellular location">
    <subcellularLocation>
        <location evidence="4 5">Cytoplasm</location>
    </subcellularLocation>
</comment>
<dbReference type="GO" id="GO:0071540">
    <property type="term" value="C:eukaryotic translation initiation factor 3 complex, eIF3e"/>
    <property type="evidence" value="ECO:0007669"/>
    <property type="project" value="UniProtKB-UniRule"/>
</dbReference>
<dbReference type="Pfam" id="PF09440">
    <property type="entry name" value="eIF3_N"/>
    <property type="match status" value="1"/>
</dbReference>
<evidence type="ECO:0000256" key="2">
    <source>
        <dbReference type="ARBA" id="ARBA00022540"/>
    </source>
</evidence>
<evidence type="ECO:0000313" key="8">
    <source>
        <dbReference type="Proteomes" id="UP000007799"/>
    </source>
</evidence>
<dbReference type="STRING" id="946362.F2TYT2"/>
<dbReference type="SUPFAM" id="SSF46785">
    <property type="entry name" value="Winged helix' DNA-binding domain"/>
    <property type="match status" value="1"/>
</dbReference>
<comment type="subunit">
    <text evidence="4 5">Component of the eukaryotic translation initiation factor 3 (eIF-3) complex.</text>
</comment>
<dbReference type="SMART" id="SM01186">
    <property type="entry name" value="eIF3_N"/>
    <property type="match status" value="1"/>
</dbReference>
<dbReference type="Proteomes" id="UP000007799">
    <property type="component" value="Unassembled WGS sequence"/>
</dbReference>
<name>F2TYT2_SALR5</name>
<keyword evidence="2 4" id="KW-0396">Initiation factor</keyword>
<reference evidence="7" key="1">
    <citation type="submission" date="2009-08" db="EMBL/GenBank/DDBJ databases">
        <title>Annotation of Salpingoeca rosetta.</title>
        <authorList>
            <consortium name="The Broad Institute Genome Sequencing Platform"/>
            <person name="Russ C."/>
            <person name="Cuomo C."/>
            <person name="Burger G."/>
            <person name="Gray M.W."/>
            <person name="Holland P.W.H."/>
            <person name="King N."/>
            <person name="Lang F.B.F."/>
            <person name="Roger A.J."/>
            <person name="Ruiz-Trillo I."/>
            <person name="Young S.K."/>
            <person name="Zeng Q."/>
            <person name="Gargeya S."/>
            <person name="Alvarado L."/>
            <person name="Berlin A."/>
            <person name="Chapman S.B."/>
            <person name="Chen Z."/>
            <person name="Freedman E."/>
            <person name="Gellesch M."/>
            <person name="Goldberg J."/>
            <person name="Griggs A."/>
            <person name="Gujja S."/>
            <person name="Heilman E."/>
            <person name="Heiman D."/>
            <person name="Howarth C."/>
            <person name="Mehta T."/>
            <person name="Neiman D."/>
            <person name="Pearson M."/>
            <person name="Roberts A."/>
            <person name="Saif S."/>
            <person name="Shea T."/>
            <person name="Shenoy N."/>
            <person name="Sisk P."/>
            <person name="Stolte C."/>
            <person name="Sykes S."/>
            <person name="White J."/>
            <person name="Yandava C."/>
            <person name="Haas B."/>
            <person name="Nusbaum C."/>
            <person name="Birren B."/>
        </authorList>
    </citation>
    <scope>NUCLEOTIDE SEQUENCE [LARGE SCALE GENOMIC DNA]</scope>
    <source>
        <strain evidence="7">ATCC 50818</strain>
    </source>
</reference>
<evidence type="ECO:0000256" key="3">
    <source>
        <dbReference type="ARBA" id="ARBA00022917"/>
    </source>
</evidence>
<evidence type="ECO:0000256" key="1">
    <source>
        <dbReference type="ARBA" id="ARBA00022490"/>
    </source>
</evidence>
<keyword evidence="8" id="KW-1185">Reference proteome</keyword>
<dbReference type="GeneID" id="16078309"/>
<dbReference type="GO" id="GO:0003743">
    <property type="term" value="F:translation initiation factor activity"/>
    <property type="evidence" value="ECO:0007669"/>
    <property type="project" value="UniProtKB-UniRule"/>
</dbReference>
<dbReference type="AlphaFoldDB" id="F2TYT2"/>
<dbReference type="OrthoDB" id="417252at2759"/>
<evidence type="ECO:0000256" key="4">
    <source>
        <dbReference type="HAMAP-Rule" id="MF_03004"/>
    </source>
</evidence>
<evidence type="ECO:0000256" key="5">
    <source>
        <dbReference type="PIRNR" id="PIRNR016255"/>
    </source>
</evidence>
<keyword evidence="3 4" id="KW-0648">Protein biosynthesis</keyword>
<organism evidence="8">
    <name type="scientific">Salpingoeca rosetta (strain ATCC 50818 / BSB-021)</name>
    <dbReference type="NCBI Taxonomy" id="946362"/>
    <lineage>
        <taxon>Eukaryota</taxon>
        <taxon>Choanoflagellata</taxon>
        <taxon>Craspedida</taxon>
        <taxon>Salpingoecidae</taxon>
        <taxon>Salpingoeca</taxon>
    </lineage>
</organism>
<dbReference type="KEGG" id="sre:PTSG_01734"/>
<dbReference type="Pfam" id="PF01399">
    <property type="entry name" value="PCI"/>
    <property type="match status" value="1"/>
</dbReference>
<dbReference type="HAMAP" id="MF_03004">
    <property type="entry name" value="eIF3e"/>
    <property type="match status" value="1"/>
</dbReference>
<dbReference type="InterPro" id="IPR016650">
    <property type="entry name" value="eIF3e"/>
</dbReference>
<dbReference type="InterPro" id="IPR000717">
    <property type="entry name" value="PCI_dom"/>
</dbReference>
<dbReference type="GO" id="GO:0033290">
    <property type="term" value="C:eukaryotic 48S preinitiation complex"/>
    <property type="evidence" value="ECO:0007669"/>
    <property type="project" value="UniProtKB-UniRule"/>
</dbReference>
<sequence length="450" mass="52046">MAEHDLTRQLCGFLDNHMTLALIQNALDKEIYKREQLITSKLKVLESAHFFDAMKEVYHDVKATVPKEVLEKEEAFNNHVDSLSEELSKVYDVFSKQEVIDAISASYSNPDPAKLTEKLKEHGFEPKMLDTMFKAARAYYDLEQYATAGTMLYNYRPLTSDPSKRLSALWGRLAVEIMSEKFEEATEVLGVLQSNIKETSLEPLKKLQQRAWLMHWSLFIFFFGDNGESIRISHLLEKFLPKSGERDQEKNEFIGAIQTMCPHLLRYFAVVAVITCPKRPDSRDAIRDIVRMIRHKTAKFSDPITQLLECIYIDFDFDKALELLSACEKVLDLDFFLTTYRTDFVESASKLIFEVYCKIHSSISIQFVAERLSKTASEAEKWIVDLIQSADLSARIEQAEGYVKMLHEPQSTYDQVLDSTRSIPLRTRALLDNFHRRGTRKPHNKKKQDK</sequence>
<dbReference type="InterPro" id="IPR019010">
    <property type="entry name" value="eIF3e_N"/>
</dbReference>
<dbReference type="InParanoid" id="F2TYT2"/>
<dbReference type="GO" id="GO:0016282">
    <property type="term" value="C:eukaryotic 43S preinitiation complex"/>
    <property type="evidence" value="ECO:0007669"/>
    <property type="project" value="UniProtKB-UniRule"/>
</dbReference>
<gene>
    <name evidence="7" type="ORF">PTSG_01734</name>
</gene>
<evidence type="ECO:0000313" key="7">
    <source>
        <dbReference type="EMBL" id="EGD78756.1"/>
    </source>
</evidence>
<dbReference type="GO" id="GO:0001732">
    <property type="term" value="P:formation of cytoplasmic translation initiation complex"/>
    <property type="evidence" value="ECO:0007669"/>
    <property type="project" value="UniProtKB-UniRule"/>
</dbReference>
<dbReference type="EMBL" id="GL832957">
    <property type="protein sequence ID" value="EGD78756.1"/>
    <property type="molecule type" value="Genomic_DNA"/>
</dbReference>
<accession>F2TYT2</accession>
<dbReference type="eggNOG" id="KOG2758">
    <property type="taxonomic scope" value="Eukaryota"/>
</dbReference>
<dbReference type="SMART" id="SM00088">
    <property type="entry name" value="PINT"/>
    <property type="match status" value="1"/>
</dbReference>